<dbReference type="GO" id="GO:0046872">
    <property type="term" value="F:metal ion binding"/>
    <property type="evidence" value="ECO:0007669"/>
    <property type="project" value="UniProtKB-KW"/>
</dbReference>
<dbReference type="InterPro" id="IPR028881">
    <property type="entry name" value="PAN2_UCH_dom"/>
</dbReference>
<dbReference type="PROSITE" id="PS50235">
    <property type="entry name" value="USP_3"/>
    <property type="match status" value="1"/>
</dbReference>
<dbReference type="GO" id="GO:0004535">
    <property type="term" value="F:poly(A)-specific ribonuclease activity"/>
    <property type="evidence" value="ECO:0007669"/>
    <property type="project" value="UniProtKB-UniRule"/>
</dbReference>
<keyword evidence="13" id="KW-1185">Reference proteome</keyword>
<dbReference type="Pfam" id="PF13423">
    <property type="entry name" value="UCH_1"/>
    <property type="match status" value="1"/>
</dbReference>
<name>A0A0N7MLU0_9SACH</name>
<dbReference type="HAMAP" id="MF_03182">
    <property type="entry name" value="PAN2"/>
    <property type="match status" value="1"/>
</dbReference>
<evidence type="ECO:0000256" key="1">
    <source>
        <dbReference type="ARBA" id="ARBA00001663"/>
    </source>
</evidence>
<dbReference type="InterPro" id="IPR036322">
    <property type="entry name" value="WD40_repeat_dom_sf"/>
</dbReference>
<dbReference type="InterPro" id="IPR030843">
    <property type="entry name" value="PAN2"/>
</dbReference>
<dbReference type="InterPro" id="IPR036397">
    <property type="entry name" value="RNaseH_sf"/>
</dbReference>
<dbReference type="FunFam" id="3.30.420.10:FF:000028">
    <property type="entry name" value="PAN2-PAN3 deadenylation complex catalytic subunit PAN2"/>
    <property type="match status" value="1"/>
</dbReference>
<dbReference type="InterPro" id="IPR013520">
    <property type="entry name" value="Ribonucl_H"/>
</dbReference>
<feature type="binding site" evidence="10">
    <location>
        <position position="1030"/>
    </location>
    <ligand>
        <name>a divalent metal cation</name>
        <dbReference type="ChEBI" id="CHEBI:60240"/>
        <note>catalytic</note>
    </ligand>
</feature>
<dbReference type="Pfam" id="PF00929">
    <property type="entry name" value="RNase_T"/>
    <property type="match status" value="1"/>
</dbReference>
<keyword evidence="5 10" id="KW-0507">mRNA processing</keyword>
<keyword evidence="6 10" id="KW-0540">Nuclease</keyword>
<gene>
    <name evidence="10" type="primary">PAN2</name>
    <name evidence="12" type="ORF">LAQU0_S08e04896g</name>
</gene>
<feature type="domain" description="USP" evidence="11">
    <location>
        <begin position="504"/>
        <end position="865"/>
    </location>
</feature>
<dbReference type="InterPro" id="IPR012337">
    <property type="entry name" value="RNaseH-like_sf"/>
</dbReference>
<sequence>MNNWQLTFQSPVDLAEHLRKPYLLYDERDKNVTKTMFDEHANLVWAGDTYGRISSYDPSYSLYTRYAGHIGGLPVVDMLSHPGGVMSLSADSIHFASRQGVTRLNLTSADIAQLCEMKAMCFSSVAGNHVYCAGSNSGSGIIDIDLQKGALSNNIDYASKVKMMRSDNKTILIGKQTGTIDLLDQTSNQLIRSFAAHSATISDMDLRDNTLVTVGKSRRFNQMCSDPFVNVYDLRMMRQLTPVAFSHNQNIGSSGSAGADFVRLHPVLPTVMTVASTSGAFDFIDLADPTLRSQYCHPCHSISQFQLSPSGDYIAVLEHDNTISTWSRSGGMSGFTNSSAILEYPDYPDDGPPGNVSVNDENYPLSSVGMPYYSEKLLSSWPHVIFRSSGTLPRKMQDSRGLIQPPTSRLFQLSAHHTQTYSLVPYNTAKFGRRNVMRPYKSLRERKKKLLITDEDGADKRELMRYKALNDYEVPPAYTKLQMVYGKYGVEDFDFKAFNKTQLSGLECDIENSYTNSILQLYRFVPEFYNFVVSSLKEEPGLENSILAELGYLYDMMDKAKGVVCRSANFQKLLTSLPTVKDLGLLRDSLTNDLPNYFAGLEIDDRGNTMEVESKVAIPGTDVPQIFNRFLLSKLIAEEMQKKINTTHSIALEELVGIRLSTEARSISSCDSYERGASIVPTLDVTSPATNNTKYSNKKLSNQTVLPYIESSMNRIRHKRALCEKCQKLENIEHEQTVRNLPPLLSLNMCLTSNEWDIAKTVKNWLAKEFYATLSKDRPILKLHPTDLKTNTAIFKYDLNAYVARITDDMSEPHLVTYAKVFDSKTKQDKWFMFNDYLVIEVDEDEALDITPWWKTPEILIYSDAEELRKPFVPVSSFRIDDSVLYRDYFANGIREGVKKEYKHLTASEAPQTGSLVAMDAEFVILEDEEVEISCRGQRTLIKPKKTALARISVLRGDDGDDFGVPFIDDYVVNTNHIENYLTRYSGIEPGDLDPKTSNKTLVPRQMVYRKIWLLLQMGCVFVGHGLYNDFRNISIYVPPEQIRDTALYFLQGKRYLALRFLAHALLDADVQSGNHDSIEDAYTALVIYKKYLQLESSNLFENTLNQLYEEGRACGFKVPGDRSVVPV</sequence>
<dbReference type="GO" id="GO:0006397">
    <property type="term" value="P:mRNA processing"/>
    <property type="evidence" value="ECO:0007669"/>
    <property type="project" value="UniProtKB-KW"/>
</dbReference>
<evidence type="ECO:0000256" key="5">
    <source>
        <dbReference type="ARBA" id="ARBA00022664"/>
    </source>
</evidence>
<dbReference type="GO" id="GO:0000932">
    <property type="term" value="C:P-body"/>
    <property type="evidence" value="ECO:0007669"/>
    <property type="project" value="TreeGrafter"/>
</dbReference>
<dbReference type="SUPFAM" id="SSF54001">
    <property type="entry name" value="Cysteine proteinases"/>
    <property type="match status" value="1"/>
</dbReference>
<feature type="binding site" evidence="10">
    <location>
        <position position="920"/>
    </location>
    <ligand>
        <name>a divalent metal cation</name>
        <dbReference type="ChEBI" id="CHEBI:60240"/>
        <note>catalytic</note>
    </ligand>
</feature>
<dbReference type="InterPro" id="IPR048841">
    <property type="entry name" value="PAN2_N"/>
</dbReference>
<comment type="domain">
    <text evidence="10">The linker, or PAN3 interaction domain (PID), between the WD40 repeats and the pseudo-UCH domain mediates interaction with PAN3.</text>
</comment>
<dbReference type="InterPro" id="IPR028889">
    <property type="entry name" value="USP"/>
</dbReference>
<protein>
    <recommendedName>
        <fullName evidence="10">PAN2-PAN3 deadenylation complex catalytic subunit PAN2</fullName>
        <ecNumber evidence="10">3.1.13.4</ecNumber>
    </recommendedName>
    <alternativeName>
        <fullName evidence="10">PAB1P-dependent poly(A)-specific ribonuclease</fullName>
    </alternativeName>
    <alternativeName>
        <fullName evidence="10">Poly(A)-nuclease deadenylation complex subunit 2</fullName>
        <shortName evidence="10">PAN deadenylation complex subunit 2</shortName>
    </alternativeName>
</protein>
<evidence type="ECO:0000313" key="13">
    <source>
        <dbReference type="Proteomes" id="UP000236544"/>
    </source>
</evidence>
<dbReference type="SMART" id="SM00479">
    <property type="entry name" value="EXOIII"/>
    <property type="match status" value="1"/>
</dbReference>
<accession>A0A0N7MLU0</accession>
<comment type="subunit">
    <text evidence="10">Forms a heterotrimer with an asymmetric homodimer of the regulatory subunit PAN3 to form the poly(A)-nuclease (PAN) deadenylation complex.</text>
</comment>
<feature type="binding site" evidence="10">
    <location>
        <position position="1081"/>
    </location>
    <ligand>
        <name>a divalent metal cation</name>
        <dbReference type="ChEBI" id="CHEBI:60240"/>
        <note>catalytic</note>
    </ligand>
</feature>
<keyword evidence="3 10" id="KW-0963">Cytoplasm</keyword>
<evidence type="ECO:0000256" key="8">
    <source>
        <dbReference type="ARBA" id="ARBA00022801"/>
    </source>
</evidence>
<dbReference type="EMBL" id="LN890539">
    <property type="protein sequence ID" value="CUS23225.1"/>
    <property type="molecule type" value="Genomic_DNA"/>
</dbReference>
<dbReference type="Gene3D" id="3.90.70.10">
    <property type="entry name" value="Cysteine proteinases"/>
    <property type="match status" value="1"/>
</dbReference>
<evidence type="ECO:0000256" key="3">
    <source>
        <dbReference type="ARBA" id="ARBA00022490"/>
    </source>
</evidence>
<evidence type="ECO:0000256" key="2">
    <source>
        <dbReference type="ARBA" id="ARBA00004496"/>
    </source>
</evidence>
<dbReference type="InterPro" id="IPR015943">
    <property type="entry name" value="WD40/YVTN_repeat-like_dom_sf"/>
</dbReference>
<evidence type="ECO:0000256" key="9">
    <source>
        <dbReference type="ARBA" id="ARBA00022839"/>
    </source>
</evidence>
<reference evidence="13" key="1">
    <citation type="submission" date="2015-10" db="EMBL/GenBank/DDBJ databases">
        <authorList>
            <person name="Devillers H."/>
        </authorList>
    </citation>
    <scope>NUCLEOTIDE SEQUENCE [LARGE SCALE GENOMIC DNA]</scope>
</reference>
<dbReference type="GO" id="GO:0003676">
    <property type="term" value="F:nucleic acid binding"/>
    <property type="evidence" value="ECO:0007669"/>
    <property type="project" value="InterPro"/>
</dbReference>
<comment type="cofactor">
    <cofactor evidence="10">
        <name>a divalent metal cation</name>
        <dbReference type="ChEBI" id="CHEBI:60240"/>
    </cofactor>
    <text evidence="10">Binds 2 metal cations per subunit in the catalytic exonuclease domain.</text>
</comment>
<dbReference type="Proteomes" id="UP000236544">
    <property type="component" value="Unassembled WGS sequence"/>
</dbReference>
<dbReference type="InterPro" id="IPR050785">
    <property type="entry name" value="PAN2-PAN3_catalytic_subunit"/>
</dbReference>
<dbReference type="InterPro" id="IPR038765">
    <property type="entry name" value="Papain-like_cys_pep_sf"/>
</dbReference>
<dbReference type="SUPFAM" id="SSF50978">
    <property type="entry name" value="WD40 repeat-like"/>
    <property type="match status" value="1"/>
</dbReference>
<evidence type="ECO:0000256" key="10">
    <source>
        <dbReference type="HAMAP-Rule" id="MF_03182"/>
    </source>
</evidence>
<comment type="caution">
    <text evidence="10">Lacks conserved residue(s) required for the propagation of feature annotation.</text>
</comment>
<dbReference type="GO" id="GO:0000289">
    <property type="term" value="P:nuclear-transcribed mRNA poly(A) tail shortening"/>
    <property type="evidence" value="ECO:0007669"/>
    <property type="project" value="UniProtKB-UniRule"/>
</dbReference>
<evidence type="ECO:0000256" key="4">
    <source>
        <dbReference type="ARBA" id="ARBA00022574"/>
    </source>
</evidence>
<evidence type="ECO:0000259" key="11">
    <source>
        <dbReference type="PROSITE" id="PS50235"/>
    </source>
</evidence>
<dbReference type="SUPFAM" id="SSF53098">
    <property type="entry name" value="Ribonuclease H-like"/>
    <property type="match status" value="1"/>
</dbReference>
<dbReference type="PANTHER" id="PTHR15728">
    <property type="entry name" value="DEADENYLATION COMPLEX CATALYTIC SUBUNIT PAN2"/>
    <property type="match status" value="1"/>
</dbReference>
<comment type="similarity">
    <text evidence="10">Belongs to the peptidase C19 family. PAN2 subfamily.</text>
</comment>
<keyword evidence="8 10" id="KW-0378">Hydrolase</keyword>
<keyword evidence="7 10" id="KW-0479">Metal-binding</keyword>
<organism evidence="12 13">
    <name type="scientific">Lachancea quebecensis</name>
    <dbReference type="NCBI Taxonomy" id="1654605"/>
    <lineage>
        <taxon>Eukaryota</taxon>
        <taxon>Fungi</taxon>
        <taxon>Dikarya</taxon>
        <taxon>Ascomycota</taxon>
        <taxon>Saccharomycotina</taxon>
        <taxon>Saccharomycetes</taxon>
        <taxon>Saccharomycetales</taxon>
        <taxon>Saccharomycetaceae</taxon>
        <taxon>Lachancea</taxon>
    </lineage>
</organism>
<dbReference type="EC" id="3.1.13.4" evidence="10"/>
<keyword evidence="9 10" id="KW-0269">Exonuclease</keyword>
<dbReference type="AlphaFoldDB" id="A0A0N7MLU0"/>
<dbReference type="Pfam" id="PF20770">
    <property type="entry name" value="PAN2_N"/>
    <property type="match status" value="1"/>
</dbReference>
<dbReference type="OrthoDB" id="16516at2759"/>
<dbReference type="Gene3D" id="2.130.10.10">
    <property type="entry name" value="YVTN repeat-like/Quinoprotein amine dehydrogenase"/>
    <property type="match status" value="1"/>
</dbReference>
<evidence type="ECO:0000313" key="12">
    <source>
        <dbReference type="EMBL" id="CUS23225.1"/>
    </source>
</evidence>
<proteinExistence type="inferred from homology"/>
<dbReference type="GO" id="GO:0031251">
    <property type="term" value="C:PAN complex"/>
    <property type="evidence" value="ECO:0007669"/>
    <property type="project" value="UniProtKB-UniRule"/>
</dbReference>
<comment type="function">
    <text evidence="10">Catalytic subunit of the poly(A)-nuclease (PAN) deadenylation complex, one of two cytoplasmic mRNA deadenylases involved in mRNA turnover. PAN specifically shortens poly(A) tails of RNA and the activity is stimulated by poly(A)-binding protein PAB1. PAN deadenylation is followed by rapid degradation of the shortened mRNA tails by the CCR4-NOT complex. Deadenylated mRNAs are then degraded by two alternative mechanisms, namely exosome-mediated 3'-5' exonucleolytic degradation, or deadenlyation-dependent mRNA decaping and subsequent 5'-3' exonucleolytic degradation by XRN1. May also be involved in post-transcriptional maturation of mRNA poly(A) tails.</text>
</comment>
<keyword evidence="4" id="KW-0853">WD repeat</keyword>
<dbReference type="Gene3D" id="3.30.420.10">
    <property type="entry name" value="Ribonuclease H-like superfamily/Ribonuclease H"/>
    <property type="match status" value="1"/>
</dbReference>
<comment type="catalytic activity">
    <reaction evidence="1 10">
        <text>Exonucleolytic cleavage of poly(A) to 5'-AMP.</text>
        <dbReference type="EC" id="3.1.13.4"/>
    </reaction>
</comment>
<evidence type="ECO:0000256" key="6">
    <source>
        <dbReference type="ARBA" id="ARBA00022722"/>
    </source>
</evidence>
<comment type="activity regulation">
    <text evidence="10">Positively regulated by the regulatory subunit PAN3.</text>
</comment>
<comment type="domain">
    <text evidence="10">Contains a pseudo-UCH domain. This ubiquitin C-terminal hydrolase (UCH)-like or ubiquitin specific protease (USP)-like domain is predicted to be catalytically inactive because it lacks the active site catalytic triad characteristic of thiol proteases, with residues at the equivalent structural positions that are incompatible with catalysis, and it cannot bind ubiquitin. It functions as a structural scaffold for intra- and intermolecular interactions in the complex.</text>
</comment>
<evidence type="ECO:0000256" key="7">
    <source>
        <dbReference type="ARBA" id="ARBA00022723"/>
    </source>
</evidence>
<feature type="binding site" evidence="10">
    <location>
        <position position="922"/>
    </location>
    <ligand>
        <name>a divalent metal cation</name>
        <dbReference type="ChEBI" id="CHEBI:60240"/>
        <note>catalytic</note>
    </ligand>
</feature>
<dbReference type="PANTHER" id="PTHR15728:SF0">
    <property type="entry name" value="PAN2-PAN3 DEADENYLATION COMPLEX CATALYTIC SUBUNIT PAN2"/>
    <property type="match status" value="1"/>
</dbReference>
<comment type="subcellular location">
    <subcellularLocation>
        <location evidence="2 10">Cytoplasm</location>
    </subcellularLocation>
</comment>
<dbReference type="CDD" id="cd06143">
    <property type="entry name" value="PAN2_exo"/>
    <property type="match status" value="1"/>
</dbReference>